<evidence type="ECO:0000259" key="3">
    <source>
        <dbReference type="Pfam" id="PF00483"/>
    </source>
</evidence>
<evidence type="ECO:0000256" key="2">
    <source>
        <dbReference type="ARBA" id="ARBA00022695"/>
    </source>
</evidence>
<reference evidence="5" key="1">
    <citation type="submission" date="2016-11" db="EMBL/GenBank/DDBJ databases">
        <title>Trade-off between light-utilization and light-protection in marine flavobacteria.</title>
        <authorList>
            <person name="Kumagai Y."/>
            <person name="Yoshizawa S."/>
            <person name="Kogure K."/>
        </authorList>
    </citation>
    <scope>NUCLEOTIDE SEQUENCE [LARGE SCALE GENOMIC DNA]</scope>
    <source>
        <strain evidence="5">SG-18</strain>
    </source>
</reference>
<dbReference type="PANTHER" id="PTHR43584:SF8">
    <property type="entry name" value="N-ACETYLMURAMATE ALPHA-1-PHOSPHATE URIDYLYLTRANSFERASE"/>
    <property type="match status" value="1"/>
</dbReference>
<dbReference type="InterPro" id="IPR005835">
    <property type="entry name" value="NTP_transferase_dom"/>
</dbReference>
<comment type="caution">
    <text evidence="4">The sequence shown here is derived from an EMBL/GenBank/DDBJ whole genome shotgun (WGS) entry which is preliminary data.</text>
</comment>
<dbReference type="OrthoDB" id="9779926at2"/>
<proteinExistence type="predicted"/>
<dbReference type="AlphaFoldDB" id="A0A2S7TAI2"/>
<dbReference type="RefSeq" id="WP_105002208.1">
    <property type="nucleotide sequence ID" value="NZ_MQVX01000001.1"/>
</dbReference>
<dbReference type="EMBL" id="MQVX01000001">
    <property type="protein sequence ID" value="PQJ16538.1"/>
    <property type="molecule type" value="Genomic_DNA"/>
</dbReference>
<keyword evidence="5" id="KW-1185">Reference proteome</keyword>
<keyword evidence="1" id="KW-0808">Transferase</keyword>
<protein>
    <recommendedName>
        <fullName evidence="3">Nucleotidyl transferase domain-containing protein</fullName>
    </recommendedName>
</protein>
<dbReference type="Gene3D" id="3.90.550.10">
    <property type="entry name" value="Spore Coat Polysaccharide Biosynthesis Protein SpsA, Chain A"/>
    <property type="match status" value="1"/>
</dbReference>
<name>A0A2S7TAI2_9FLAO</name>
<dbReference type="InterPro" id="IPR029044">
    <property type="entry name" value="Nucleotide-diphossugar_trans"/>
</dbReference>
<sequence>MKTASLLVMVGGASSRMKKSLDRVHLNPEIRTLAAAVHKSLVPVDTKGNPLLYYLLRNAHRAGIREVFLITSPENEAFTSFVIELKKTSWGTEMRIELAVQYPPEQGVKPLGTADAVFQCLEQFPQLIKSRFLVCNGDNVYSKEAFRDLHAQGEFRHSLIAYRGESLGHPLEKILRFSLLDFDQNHALISIIEKPDEEELLAYKSRHTSLWVSMNIFQFEGEEIYPFLRDCPIDPIRNEKELPTAVSQLIADKPGSVVCMERSEKVPDLTSAQDLDSLSAQLE</sequence>
<dbReference type="SUPFAM" id="SSF53448">
    <property type="entry name" value="Nucleotide-diphospho-sugar transferases"/>
    <property type="match status" value="1"/>
</dbReference>
<dbReference type="InterPro" id="IPR050065">
    <property type="entry name" value="GlmU-like"/>
</dbReference>
<dbReference type="Proteomes" id="UP000239366">
    <property type="component" value="Unassembled WGS sequence"/>
</dbReference>
<evidence type="ECO:0000256" key="1">
    <source>
        <dbReference type="ARBA" id="ARBA00022679"/>
    </source>
</evidence>
<dbReference type="GO" id="GO:0016779">
    <property type="term" value="F:nucleotidyltransferase activity"/>
    <property type="evidence" value="ECO:0007669"/>
    <property type="project" value="UniProtKB-KW"/>
</dbReference>
<evidence type="ECO:0000313" key="4">
    <source>
        <dbReference type="EMBL" id="PQJ16538.1"/>
    </source>
</evidence>
<dbReference type="Pfam" id="PF00483">
    <property type="entry name" value="NTP_transferase"/>
    <property type="match status" value="1"/>
</dbReference>
<accession>A0A2S7TAI2</accession>
<feature type="domain" description="Nucleotidyl transferase" evidence="3">
    <location>
        <begin position="32"/>
        <end position="251"/>
    </location>
</feature>
<evidence type="ECO:0000313" key="5">
    <source>
        <dbReference type="Proteomes" id="UP000239366"/>
    </source>
</evidence>
<keyword evidence="2" id="KW-0548">Nucleotidyltransferase</keyword>
<gene>
    <name evidence="4" type="ORF">BST99_13155</name>
</gene>
<dbReference type="PANTHER" id="PTHR43584">
    <property type="entry name" value="NUCLEOTIDYL TRANSFERASE"/>
    <property type="match status" value="1"/>
</dbReference>
<organism evidence="4 5">
    <name type="scientific">Aureicoccus marinus</name>
    <dbReference type="NCBI Taxonomy" id="754435"/>
    <lineage>
        <taxon>Bacteria</taxon>
        <taxon>Pseudomonadati</taxon>
        <taxon>Bacteroidota</taxon>
        <taxon>Flavobacteriia</taxon>
        <taxon>Flavobacteriales</taxon>
        <taxon>Flavobacteriaceae</taxon>
        <taxon>Aureicoccus</taxon>
    </lineage>
</organism>